<dbReference type="InterPro" id="IPR002885">
    <property type="entry name" value="PPR_rpt"/>
</dbReference>
<proteinExistence type="predicted"/>
<dbReference type="Proteomes" id="UP000323000">
    <property type="component" value="Chromosome 3"/>
</dbReference>
<evidence type="ECO:0000256" key="1">
    <source>
        <dbReference type="ARBA" id="ARBA00022737"/>
    </source>
</evidence>
<dbReference type="InterPro" id="IPR046960">
    <property type="entry name" value="PPR_At4g14850-like_plant"/>
</dbReference>
<organism evidence="3 4">
    <name type="scientific">Acer yangbiense</name>
    <dbReference type="NCBI Taxonomy" id="1000413"/>
    <lineage>
        <taxon>Eukaryota</taxon>
        <taxon>Viridiplantae</taxon>
        <taxon>Streptophyta</taxon>
        <taxon>Embryophyta</taxon>
        <taxon>Tracheophyta</taxon>
        <taxon>Spermatophyta</taxon>
        <taxon>Magnoliopsida</taxon>
        <taxon>eudicotyledons</taxon>
        <taxon>Gunneridae</taxon>
        <taxon>Pentapetalae</taxon>
        <taxon>rosids</taxon>
        <taxon>malvids</taxon>
        <taxon>Sapindales</taxon>
        <taxon>Sapindaceae</taxon>
        <taxon>Hippocastanoideae</taxon>
        <taxon>Acereae</taxon>
        <taxon>Acer</taxon>
    </lineage>
</organism>
<dbReference type="FunFam" id="1.25.40.10:FF:000921">
    <property type="entry name" value="Pentatricopeptide repeat-containing protein At5g48910"/>
    <property type="match status" value="1"/>
</dbReference>
<dbReference type="Pfam" id="PF01535">
    <property type="entry name" value="PPR"/>
    <property type="match status" value="1"/>
</dbReference>
<evidence type="ECO:0000313" key="3">
    <source>
        <dbReference type="EMBL" id="TXG65303.1"/>
    </source>
</evidence>
<dbReference type="Pfam" id="PF12854">
    <property type="entry name" value="PPR_1"/>
    <property type="match status" value="1"/>
</dbReference>
<comment type="caution">
    <text evidence="3">The sequence shown here is derived from an EMBL/GenBank/DDBJ whole genome shotgun (WGS) entry which is preliminary data.</text>
</comment>
<evidence type="ECO:0000256" key="2">
    <source>
        <dbReference type="PROSITE-ProRule" id="PRU00708"/>
    </source>
</evidence>
<dbReference type="Pfam" id="PF13041">
    <property type="entry name" value="PPR_2"/>
    <property type="match status" value="2"/>
</dbReference>
<dbReference type="PROSITE" id="PS51375">
    <property type="entry name" value="PPR"/>
    <property type="match status" value="4"/>
</dbReference>
<dbReference type="FunFam" id="1.25.40.10:FF:000242">
    <property type="entry name" value="Pentatricopeptide repeat-containing protein"/>
    <property type="match status" value="1"/>
</dbReference>
<dbReference type="AlphaFoldDB" id="A0A5C7I6W9"/>
<feature type="repeat" description="PPR" evidence="2">
    <location>
        <begin position="173"/>
        <end position="203"/>
    </location>
</feature>
<keyword evidence="1" id="KW-0677">Repeat</keyword>
<dbReference type="InterPro" id="IPR046848">
    <property type="entry name" value="E_motif"/>
</dbReference>
<feature type="repeat" description="PPR" evidence="2">
    <location>
        <begin position="306"/>
        <end position="340"/>
    </location>
</feature>
<accession>A0A5C7I6W9</accession>
<dbReference type="Pfam" id="PF20431">
    <property type="entry name" value="E_motif"/>
    <property type="match status" value="1"/>
</dbReference>
<gene>
    <name evidence="3" type="ORF">EZV62_006578</name>
</gene>
<dbReference type="PANTHER" id="PTHR47926">
    <property type="entry name" value="PENTATRICOPEPTIDE REPEAT-CONTAINING PROTEIN"/>
    <property type="match status" value="1"/>
</dbReference>
<dbReference type="Gene3D" id="1.25.40.10">
    <property type="entry name" value="Tetratricopeptide repeat domain"/>
    <property type="match status" value="3"/>
</dbReference>
<reference evidence="4" key="1">
    <citation type="journal article" date="2019" name="Gigascience">
        <title>De novo genome assembly of the endangered Acer yangbiense, a plant species with extremely small populations endemic to Yunnan Province, China.</title>
        <authorList>
            <person name="Yang J."/>
            <person name="Wariss H.M."/>
            <person name="Tao L."/>
            <person name="Zhang R."/>
            <person name="Yun Q."/>
            <person name="Hollingsworth P."/>
            <person name="Dao Z."/>
            <person name="Luo G."/>
            <person name="Guo H."/>
            <person name="Ma Y."/>
            <person name="Sun W."/>
        </authorList>
    </citation>
    <scope>NUCLEOTIDE SEQUENCE [LARGE SCALE GENOMIC DNA]</scope>
    <source>
        <strain evidence="4">cv. Malutang</strain>
    </source>
</reference>
<dbReference type="GO" id="GO:0003723">
    <property type="term" value="F:RNA binding"/>
    <property type="evidence" value="ECO:0007669"/>
    <property type="project" value="InterPro"/>
</dbReference>
<feature type="repeat" description="PPR" evidence="2">
    <location>
        <begin position="71"/>
        <end position="106"/>
    </location>
</feature>
<sequence length="671" mass="75441">MSRSSIEIERKLLRLLHGHKTRTRLTQIHAHLLRHNLHQSNQVLSHFVSVCGSLNRTEYAAKIFNQTHNPNILLFNSMIKACSLNDLFREKSINLFVSMKVHGICPDEYTFAPLLKACCGLREVKFGEFVHGEVIRSGFERFGSIRIGVVELYTSFGEMEGAMKVFDEMGQRNVVVWNLMIRGFCKRGDVDMGLCLFREMSERSVVTWNSMISYLARSGRDGEALKLFSEMRDQGVELDEATVVTVLPVCARLGAVDVGQWIHSYAESSRLYREVVSVGNALVDFYCKCGILETASKVFNEMCKKNVVSWNVMISGLAFNGKGELGVDLFEQMTSEGMSPNDSTFVGALACCAHAGLVEKAWELFGSMTRKHQIEPKLEHYGCMVDVLGRCGRMREAYDLIRRMNIKPNAALWGALLSSCRTHGDVELAEHSVNELIKLEPWNSGNYVLLSNIYAEGGRWDDVEKVRVLMRDKSVKKSPGQSAVEVCHPGFSIILQVHRKSCCSRSNYVASPAQSHQRRKKVLSQISPRIKEPVQEAIVSQPAVPAIQKTPKAEEKLPVSVKKEEPVKMMIASMYVYAVVGQKTYRDARGPIYDVSVANVCQAGHVDWPGSFSTNETSIPKPLEYLFDRCLYLYGKFIADKSRPVSSATFRPTGVYNDNFRTLMTDRETAC</sequence>
<name>A0A5C7I6W9_9ROSI</name>
<dbReference type="NCBIfam" id="TIGR00756">
    <property type="entry name" value="PPR"/>
    <property type="match status" value="6"/>
</dbReference>
<protein>
    <submittedName>
        <fullName evidence="3">Uncharacterized protein</fullName>
    </submittedName>
</protein>
<dbReference type="GO" id="GO:0009451">
    <property type="term" value="P:RNA modification"/>
    <property type="evidence" value="ECO:0007669"/>
    <property type="project" value="InterPro"/>
</dbReference>
<dbReference type="InterPro" id="IPR011990">
    <property type="entry name" value="TPR-like_helical_dom_sf"/>
</dbReference>
<keyword evidence="4" id="KW-1185">Reference proteome</keyword>
<dbReference type="EMBL" id="VAHF01000003">
    <property type="protein sequence ID" value="TXG65303.1"/>
    <property type="molecule type" value="Genomic_DNA"/>
</dbReference>
<evidence type="ECO:0000313" key="4">
    <source>
        <dbReference type="Proteomes" id="UP000323000"/>
    </source>
</evidence>
<dbReference type="OrthoDB" id="185373at2759"/>
<dbReference type="PANTHER" id="PTHR47926:SF540">
    <property type="entry name" value="PENTATRICOPEPTIDE REPEAT-CONTAINING PROTEIN"/>
    <property type="match status" value="1"/>
</dbReference>
<feature type="repeat" description="PPR" evidence="2">
    <location>
        <begin position="204"/>
        <end position="238"/>
    </location>
</feature>